<organism evidence="2 3">
    <name type="scientific">Datura stramonium</name>
    <name type="common">Jimsonweed</name>
    <name type="synonym">Common thornapple</name>
    <dbReference type="NCBI Taxonomy" id="4076"/>
    <lineage>
        <taxon>Eukaryota</taxon>
        <taxon>Viridiplantae</taxon>
        <taxon>Streptophyta</taxon>
        <taxon>Embryophyta</taxon>
        <taxon>Tracheophyta</taxon>
        <taxon>Spermatophyta</taxon>
        <taxon>Magnoliopsida</taxon>
        <taxon>eudicotyledons</taxon>
        <taxon>Gunneridae</taxon>
        <taxon>Pentapetalae</taxon>
        <taxon>asterids</taxon>
        <taxon>lamiids</taxon>
        <taxon>Solanales</taxon>
        <taxon>Solanaceae</taxon>
        <taxon>Solanoideae</taxon>
        <taxon>Datureae</taxon>
        <taxon>Datura</taxon>
    </lineage>
</organism>
<keyword evidence="3" id="KW-1185">Reference proteome</keyword>
<gene>
    <name evidence="2" type="ORF">HAX54_002806</name>
</gene>
<comment type="caution">
    <text evidence="2">The sequence shown here is derived from an EMBL/GenBank/DDBJ whole genome shotgun (WGS) entry which is preliminary data.</text>
</comment>
<feature type="coiled-coil region" evidence="1">
    <location>
        <begin position="169"/>
        <end position="196"/>
    </location>
</feature>
<dbReference type="EMBL" id="JACEIK010001126">
    <property type="protein sequence ID" value="MCD7466258.1"/>
    <property type="molecule type" value="Genomic_DNA"/>
</dbReference>
<name>A0ABS8T559_DATST</name>
<keyword evidence="1" id="KW-0175">Coiled coil</keyword>
<evidence type="ECO:0000256" key="1">
    <source>
        <dbReference type="SAM" id="Coils"/>
    </source>
</evidence>
<evidence type="ECO:0000313" key="3">
    <source>
        <dbReference type="Proteomes" id="UP000823775"/>
    </source>
</evidence>
<dbReference type="Proteomes" id="UP000823775">
    <property type="component" value="Unassembled WGS sequence"/>
</dbReference>
<proteinExistence type="predicted"/>
<sequence>MTLNFRSMRRNLVSLQFLQKLNIRWMFQLKDRGAWYACMVSSLLSKDENLVDILKDSAQLCYFLQRNLVTSHRQVEVETVTTTKGPSRDFAKVFKGNLSHPSDNRWKQRPVVSGGVGVQSTISKLIDAQQCATEEVDYLSVLVAQKEVEMTLLKATQTSKKTVGEPGVVLDLQCENAQLKVEYTALKKQLEELMHQILQDQHASNERIDKLLSKLYSVFPPASFPFSCPFLSLVPPNSFHPCYFPLSPVCNNVGELASCDNHIDENLVHEFIIIKKGEIDEA</sequence>
<accession>A0ABS8T559</accession>
<reference evidence="2 3" key="1">
    <citation type="journal article" date="2021" name="BMC Genomics">
        <title>Datura genome reveals duplications of psychoactive alkaloid biosynthetic genes and high mutation rate following tissue culture.</title>
        <authorList>
            <person name="Rajewski A."/>
            <person name="Carter-House D."/>
            <person name="Stajich J."/>
            <person name="Litt A."/>
        </authorList>
    </citation>
    <scope>NUCLEOTIDE SEQUENCE [LARGE SCALE GENOMIC DNA]</scope>
    <source>
        <strain evidence="2">AR-01</strain>
    </source>
</reference>
<evidence type="ECO:0000313" key="2">
    <source>
        <dbReference type="EMBL" id="MCD7466258.1"/>
    </source>
</evidence>
<protein>
    <submittedName>
        <fullName evidence="2">Uncharacterized protein</fullName>
    </submittedName>
</protein>